<keyword evidence="2" id="KW-1185">Reference proteome</keyword>
<name>A0ACB0Y870_MELEN</name>
<gene>
    <name evidence="1" type="ORF">MENTE1834_LOCUS8466</name>
</gene>
<organism evidence="1 2">
    <name type="scientific">Meloidogyne enterolobii</name>
    <name type="common">Root-knot nematode worm</name>
    <name type="synonym">Meloidogyne mayaguensis</name>
    <dbReference type="NCBI Taxonomy" id="390850"/>
    <lineage>
        <taxon>Eukaryota</taxon>
        <taxon>Metazoa</taxon>
        <taxon>Ecdysozoa</taxon>
        <taxon>Nematoda</taxon>
        <taxon>Chromadorea</taxon>
        <taxon>Rhabditida</taxon>
        <taxon>Tylenchina</taxon>
        <taxon>Tylenchomorpha</taxon>
        <taxon>Tylenchoidea</taxon>
        <taxon>Meloidogynidae</taxon>
        <taxon>Meloidogyninae</taxon>
        <taxon>Meloidogyne</taxon>
    </lineage>
</organism>
<protein>
    <submittedName>
        <fullName evidence="1">Uncharacterized protein</fullName>
    </submittedName>
</protein>
<reference evidence="1" key="1">
    <citation type="submission" date="2023-11" db="EMBL/GenBank/DDBJ databases">
        <authorList>
            <person name="Poullet M."/>
        </authorList>
    </citation>
    <scope>NUCLEOTIDE SEQUENCE</scope>
    <source>
        <strain evidence="1">E1834</strain>
    </source>
</reference>
<evidence type="ECO:0000313" key="1">
    <source>
        <dbReference type="EMBL" id="CAK5034534.1"/>
    </source>
</evidence>
<comment type="caution">
    <text evidence="1">The sequence shown here is derived from an EMBL/GenBank/DDBJ whole genome shotgun (WGS) entry which is preliminary data.</text>
</comment>
<dbReference type="Proteomes" id="UP001497535">
    <property type="component" value="Unassembled WGS sequence"/>
</dbReference>
<dbReference type="EMBL" id="CAVMJV010000007">
    <property type="protein sequence ID" value="CAK5034534.1"/>
    <property type="molecule type" value="Genomic_DNA"/>
</dbReference>
<sequence>MFDTRQKNYLDKEDFKRVQNGSFTSVFIERLFETHVSNGGSKMSYEEFVIFQIAYNHLAHPSALAYFFKILDVNSDGYLDNYELRYFYTELRLAYNGWFMDGAMPEFGDFTDQFYDMVKPAVNRRISLQELLACKQGHDFILCLISHTEFYRYEMRESENGAQDSEMPSYCGEDNLDEVESEEENSENVQL</sequence>
<accession>A0ACB0Y870</accession>
<proteinExistence type="predicted"/>
<evidence type="ECO:0000313" key="2">
    <source>
        <dbReference type="Proteomes" id="UP001497535"/>
    </source>
</evidence>